<evidence type="ECO:0000313" key="4">
    <source>
        <dbReference type="Proteomes" id="UP001501323"/>
    </source>
</evidence>
<dbReference type="EMBL" id="BAABJY010000002">
    <property type="protein sequence ID" value="GAA4862142.1"/>
    <property type="molecule type" value="Genomic_DNA"/>
</dbReference>
<reference evidence="4" key="1">
    <citation type="journal article" date="2019" name="Int. J. Syst. Evol. Microbiol.">
        <title>The Global Catalogue of Microorganisms (GCM) 10K type strain sequencing project: providing services to taxonomists for standard genome sequencing and annotation.</title>
        <authorList>
            <consortium name="The Broad Institute Genomics Platform"/>
            <consortium name="The Broad Institute Genome Sequencing Center for Infectious Disease"/>
            <person name="Wu L."/>
            <person name="Ma J."/>
        </authorList>
    </citation>
    <scope>NUCLEOTIDE SEQUENCE [LARGE SCALE GENOMIC DNA]</scope>
    <source>
        <strain evidence="4">JCM 18392</strain>
    </source>
</reference>
<dbReference type="PANTHER" id="PTHR30093">
    <property type="entry name" value="GENERAL SECRETION PATHWAY PROTEIN G"/>
    <property type="match status" value="1"/>
</dbReference>
<gene>
    <name evidence="3" type="primary">tppA</name>
    <name evidence="3" type="ORF">GCM10023332_12740</name>
</gene>
<dbReference type="SUPFAM" id="SSF54523">
    <property type="entry name" value="Pili subunits"/>
    <property type="match status" value="1"/>
</dbReference>
<comment type="caution">
    <text evidence="3">The sequence shown here is derived from an EMBL/GenBank/DDBJ whole genome shotgun (WGS) entry which is preliminary data.</text>
</comment>
<dbReference type="InterPro" id="IPR000983">
    <property type="entry name" value="Bac_GSPG_pilin"/>
</dbReference>
<dbReference type="Gene3D" id="3.30.700.10">
    <property type="entry name" value="Glycoprotein, Type 4 Pilin"/>
    <property type="match status" value="1"/>
</dbReference>
<dbReference type="NCBIfam" id="TIGR02532">
    <property type="entry name" value="IV_pilin_GFxxxE"/>
    <property type="match status" value="1"/>
</dbReference>
<accession>A0ABP9DYP6</accession>
<protein>
    <submittedName>
        <fullName evidence="3">Type IVa pilus pseudopilin TppA</fullName>
    </submittedName>
</protein>
<evidence type="ECO:0000256" key="1">
    <source>
        <dbReference type="ARBA" id="ARBA00022481"/>
    </source>
</evidence>
<keyword evidence="4" id="KW-1185">Reference proteome</keyword>
<dbReference type="Proteomes" id="UP001501323">
    <property type="component" value="Unassembled WGS sequence"/>
</dbReference>
<organism evidence="3 4">
    <name type="scientific">Luteimonas vadosa</name>
    <dbReference type="NCBI Taxonomy" id="1165507"/>
    <lineage>
        <taxon>Bacteria</taxon>
        <taxon>Pseudomonadati</taxon>
        <taxon>Pseudomonadota</taxon>
        <taxon>Gammaproteobacteria</taxon>
        <taxon>Lysobacterales</taxon>
        <taxon>Lysobacteraceae</taxon>
        <taxon>Luteimonas</taxon>
    </lineage>
</organism>
<dbReference type="RefSeq" id="WP_345294689.1">
    <property type="nucleotide sequence ID" value="NZ_BAABJY010000002.1"/>
</dbReference>
<dbReference type="Pfam" id="PF16732">
    <property type="entry name" value="ComP_DUS"/>
    <property type="match status" value="1"/>
</dbReference>
<keyword evidence="2" id="KW-0472">Membrane</keyword>
<proteinExistence type="predicted"/>
<dbReference type="PRINTS" id="PR00813">
    <property type="entry name" value="BCTERIALGSPG"/>
</dbReference>
<name>A0ABP9DYP6_9GAMM</name>
<sequence>MRRQTGFTLIELMVVVAIIAIIAAVAIPAYNEQARKARRADASRFVGQLQLELERWRAENPSYANCTPAPCGSGTYPVAPDATVSPNYTIAIANATAAGYSITATPTAAQNGDRCGVLTLDPAIKAGKPQWANTACN</sequence>
<keyword evidence="2" id="KW-1133">Transmembrane helix</keyword>
<evidence type="ECO:0000313" key="3">
    <source>
        <dbReference type="EMBL" id="GAA4862142.1"/>
    </source>
</evidence>
<keyword evidence="2" id="KW-0812">Transmembrane</keyword>
<evidence type="ECO:0000256" key="2">
    <source>
        <dbReference type="SAM" id="Phobius"/>
    </source>
</evidence>
<dbReference type="InterPro" id="IPR012902">
    <property type="entry name" value="N_methyl_site"/>
</dbReference>
<dbReference type="InterPro" id="IPR031982">
    <property type="entry name" value="PilE-like"/>
</dbReference>
<dbReference type="PROSITE" id="PS00409">
    <property type="entry name" value="PROKAR_NTER_METHYL"/>
    <property type="match status" value="1"/>
</dbReference>
<feature type="transmembrane region" description="Helical" evidence="2">
    <location>
        <begin position="6"/>
        <end position="30"/>
    </location>
</feature>
<dbReference type="InterPro" id="IPR045584">
    <property type="entry name" value="Pilin-like"/>
</dbReference>
<dbReference type="Pfam" id="PF07963">
    <property type="entry name" value="N_methyl"/>
    <property type="match status" value="1"/>
</dbReference>
<keyword evidence="1" id="KW-0488">Methylation</keyword>